<dbReference type="RefSeq" id="XP_056047752.1">
    <property type="nucleotide sequence ID" value="XM_056186458.1"/>
</dbReference>
<comment type="caution">
    <text evidence="7">The sequence shown here is derived from an EMBL/GenBank/DDBJ whole genome shotgun (WGS) entry which is preliminary data.</text>
</comment>
<dbReference type="SUPFAM" id="SSF48452">
    <property type="entry name" value="TPR-like"/>
    <property type="match status" value="1"/>
</dbReference>
<evidence type="ECO:0000313" key="8">
    <source>
        <dbReference type="Proteomes" id="UP001217417"/>
    </source>
</evidence>
<dbReference type="Proteomes" id="UP001217417">
    <property type="component" value="Unassembled WGS sequence"/>
</dbReference>
<gene>
    <name evidence="7" type="ORF">POJ06DRAFT_244180</name>
</gene>
<keyword evidence="3" id="KW-0677">Repeat</keyword>
<feature type="compositionally biased region" description="Basic and acidic residues" evidence="5">
    <location>
        <begin position="202"/>
        <end position="217"/>
    </location>
</feature>
<evidence type="ECO:0000256" key="2">
    <source>
        <dbReference type="ARBA" id="ARBA00022552"/>
    </source>
</evidence>
<dbReference type="InterPro" id="IPR011990">
    <property type="entry name" value="TPR-like_helical_dom_sf"/>
</dbReference>
<dbReference type="EMBL" id="JARPMG010000001">
    <property type="protein sequence ID" value="KAJ8104302.1"/>
    <property type="molecule type" value="Genomic_DNA"/>
</dbReference>
<proteinExistence type="predicted"/>
<organism evidence="7 8">
    <name type="scientific">Lipomyces tetrasporus</name>
    <dbReference type="NCBI Taxonomy" id="54092"/>
    <lineage>
        <taxon>Eukaryota</taxon>
        <taxon>Fungi</taxon>
        <taxon>Dikarya</taxon>
        <taxon>Ascomycota</taxon>
        <taxon>Saccharomycotina</taxon>
        <taxon>Lipomycetes</taxon>
        <taxon>Lipomycetales</taxon>
        <taxon>Lipomycetaceae</taxon>
        <taxon>Lipomyces</taxon>
    </lineage>
</organism>
<sequence>MAEKVRYYLEQTVPELDDLQRRGIFTKPEIASITRRRTDFEHRIHGRGAKLLDFLKYAEFEMNLDLLRKKRIQRLGGGGGQPDKAGTSVSTWSGQQRIFFIFDRATGKFKGDLSLWKQYISYARQQKARHLLNKIFKNVVRLHPAKPELWVLAAEHELRENANRKAARNLVLRGLKFNPSSKELADAFVKLEEDVKRAVEELEAKRKQDAEQDKHDGESDEVDHESGAEPSDDGEQETEDGDD</sequence>
<evidence type="ECO:0000256" key="1">
    <source>
        <dbReference type="ARBA" id="ARBA00004604"/>
    </source>
</evidence>
<dbReference type="GO" id="GO:0030515">
    <property type="term" value="F:snoRNA binding"/>
    <property type="evidence" value="ECO:0007669"/>
    <property type="project" value="InterPro"/>
</dbReference>
<dbReference type="InterPro" id="IPR013949">
    <property type="entry name" value="Utp6"/>
</dbReference>
<name>A0AAD7VVI9_9ASCO</name>
<dbReference type="AlphaFoldDB" id="A0AAD7VVI9"/>
<dbReference type="GO" id="GO:0034388">
    <property type="term" value="C:Pwp2p-containing subcomplex of 90S preribosome"/>
    <property type="evidence" value="ECO:0007669"/>
    <property type="project" value="TreeGrafter"/>
</dbReference>
<dbReference type="GO" id="GO:0000462">
    <property type="term" value="P:maturation of SSU-rRNA from tricistronic rRNA transcript (SSU-rRNA, 5.8S rRNA, LSU-rRNA)"/>
    <property type="evidence" value="ECO:0007669"/>
    <property type="project" value="InterPro"/>
</dbReference>
<feature type="compositionally biased region" description="Acidic residues" evidence="5">
    <location>
        <begin position="230"/>
        <end position="243"/>
    </location>
</feature>
<evidence type="ECO:0000259" key="6">
    <source>
        <dbReference type="Pfam" id="PF08640"/>
    </source>
</evidence>
<comment type="subcellular location">
    <subcellularLocation>
        <location evidence="1">Nucleus</location>
        <location evidence="1">Nucleolus</location>
    </subcellularLocation>
</comment>
<keyword evidence="8" id="KW-1185">Reference proteome</keyword>
<dbReference type="Gene3D" id="1.25.40.10">
    <property type="entry name" value="Tetratricopeptide repeat domain"/>
    <property type="match status" value="1"/>
</dbReference>
<evidence type="ECO:0000313" key="7">
    <source>
        <dbReference type="EMBL" id="KAJ8104302.1"/>
    </source>
</evidence>
<dbReference type="PANTHER" id="PTHR23271:SF1">
    <property type="entry name" value="U3 SMALL NUCLEOLAR RNA-ASSOCIATED PROTEIN 6 HOMOLOG"/>
    <property type="match status" value="1"/>
</dbReference>
<dbReference type="GeneID" id="80881624"/>
<evidence type="ECO:0000256" key="3">
    <source>
        <dbReference type="ARBA" id="ARBA00022737"/>
    </source>
</evidence>
<dbReference type="PANTHER" id="PTHR23271">
    <property type="entry name" value="HEPATOCELLULAR CARCINOMA-ASSOCIATED ANTIGEN 66"/>
    <property type="match status" value="1"/>
</dbReference>
<accession>A0AAD7VVI9</accession>
<dbReference type="InterPro" id="IPR055347">
    <property type="entry name" value="UTP6_N"/>
</dbReference>
<evidence type="ECO:0000256" key="4">
    <source>
        <dbReference type="ARBA" id="ARBA00023242"/>
    </source>
</evidence>
<dbReference type="GO" id="GO:0032040">
    <property type="term" value="C:small-subunit processome"/>
    <property type="evidence" value="ECO:0007669"/>
    <property type="project" value="TreeGrafter"/>
</dbReference>
<feature type="region of interest" description="Disordered" evidence="5">
    <location>
        <begin position="202"/>
        <end position="243"/>
    </location>
</feature>
<evidence type="ECO:0000256" key="5">
    <source>
        <dbReference type="SAM" id="MobiDB-lite"/>
    </source>
</evidence>
<protein>
    <submittedName>
        <fullName evidence="7">U3 small nucleolar RNA-associated protein 6-domain-containing protein</fullName>
    </submittedName>
</protein>
<feature type="domain" description="U3 small nucleolar RNA-associated protein 6 N-terminal" evidence="6">
    <location>
        <begin position="9"/>
        <end position="96"/>
    </location>
</feature>
<keyword evidence="4" id="KW-0539">Nucleus</keyword>
<reference evidence="7" key="1">
    <citation type="submission" date="2023-03" db="EMBL/GenBank/DDBJ databases">
        <title>Near-Complete genome sequence of Lipomyces tetrasporous NRRL Y-64009, an oleaginous yeast capable of growing on lignocellulosic hydrolysates.</title>
        <authorList>
            <consortium name="Lawrence Berkeley National Laboratory"/>
            <person name="Jagtap S.S."/>
            <person name="Liu J.-J."/>
            <person name="Walukiewicz H.E."/>
            <person name="Pangilinan J."/>
            <person name="Lipzen A."/>
            <person name="Ahrendt S."/>
            <person name="Koriabine M."/>
            <person name="Cobaugh K."/>
            <person name="Salamov A."/>
            <person name="Yoshinaga Y."/>
            <person name="Ng V."/>
            <person name="Daum C."/>
            <person name="Grigoriev I.V."/>
            <person name="Slininger P.J."/>
            <person name="Dien B.S."/>
            <person name="Jin Y.-S."/>
            <person name="Rao C.V."/>
        </authorList>
    </citation>
    <scope>NUCLEOTIDE SEQUENCE</scope>
    <source>
        <strain evidence="7">NRRL Y-64009</strain>
    </source>
</reference>
<dbReference type="Pfam" id="PF08640">
    <property type="entry name" value="U3_assoc_6"/>
    <property type="match status" value="1"/>
</dbReference>
<keyword evidence="2" id="KW-0698">rRNA processing</keyword>